<dbReference type="AlphaFoldDB" id="A0AAD4SB01"/>
<dbReference type="Proteomes" id="UP001202328">
    <property type="component" value="Unassembled WGS sequence"/>
</dbReference>
<name>A0AAD4SB01_9MAGN</name>
<evidence type="ECO:0000313" key="1">
    <source>
        <dbReference type="EMBL" id="KAI3885325.1"/>
    </source>
</evidence>
<protein>
    <submittedName>
        <fullName evidence="1">Uncharacterized protein</fullName>
    </submittedName>
</protein>
<organism evidence="1 2">
    <name type="scientific">Papaver atlanticum</name>
    <dbReference type="NCBI Taxonomy" id="357466"/>
    <lineage>
        <taxon>Eukaryota</taxon>
        <taxon>Viridiplantae</taxon>
        <taxon>Streptophyta</taxon>
        <taxon>Embryophyta</taxon>
        <taxon>Tracheophyta</taxon>
        <taxon>Spermatophyta</taxon>
        <taxon>Magnoliopsida</taxon>
        <taxon>Ranunculales</taxon>
        <taxon>Papaveraceae</taxon>
        <taxon>Papaveroideae</taxon>
        <taxon>Papaver</taxon>
    </lineage>
</organism>
<accession>A0AAD4SB01</accession>
<dbReference type="EMBL" id="JAJJMB010012161">
    <property type="protein sequence ID" value="KAI3885325.1"/>
    <property type="molecule type" value="Genomic_DNA"/>
</dbReference>
<evidence type="ECO:0000313" key="2">
    <source>
        <dbReference type="Proteomes" id="UP001202328"/>
    </source>
</evidence>
<comment type="caution">
    <text evidence="1">The sequence shown here is derived from an EMBL/GenBank/DDBJ whole genome shotgun (WGS) entry which is preliminary data.</text>
</comment>
<reference evidence="1" key="1">
    <citation type="submission" date="2022-04" db="EMBL/GenBank/DDBJ databases">
        <title>A functionally conserved STORR gene fusion in Papaver species that diverged 16.8 million years ago.</title>
        <authorList>
            <person name="Catania T."/>
        </authorList>
    </citation>
    <scope>NUCLEOTIDE SEQUENCE</scope>
    <source>
        <strain evidence="1">S-188037</strain>
    </source>
</reference>
<feature type="non-terminal residue" evidence="1">
    <location>
        <position position="1"/>
    </location>
</feature>
<gene>
    <name evidence="1" type="ORF">MKW98_002717</name>
</gene>
<keyword evidence="2" id="KW-1185">Reference proteome</keyword>
<sequence length="145" mass="16752">VPPDLFGRVFAADQQCKIQNYRHYADLKQDPTHLHDNEAFEFLVKLKSELDEIEAKAFIENEKQASVSELDLVVCMHISEMQKRLGQIKRETIWDDMLKEENRVRENIDVIAPVPVSVAAVVENSPVANRTRGSIRQKCSNFWKD</sequence>
<proteinExistence type="predicted"/>